<dbReference type="InterPro" id="IPR003395">
    <property type="entry name" value="RecF/RecN/SMC_N"/>
</dbReference>
<evidence type="ECO:0000256" key="9">
    <source>
        <dbReference type="PIRNR" id="PIRNR003128"/>
    </source>
</evidence>
<dbReference type="Proteomes" id="UP000315037">
    <property type="component" value="Unassembled WGS sequence"/>
</dbReference>
<keyword evidence="4" id="KW-0547">Nucleotide-binding</keyword>
<dbReference type="GO" id="GO:0006281">
    <property type="term" value="P:DNA repair"/>
    <property type="evidence" value="ECO:0007669"/>
    <property type="project" value="UniProtKB-KW"/>
</dbReference>
<evidence type="ECO:0000313" key="14">
    <source>
        <dbReference type="Proteomes" id="UP000315037"/>
    </source>
</evidence>
<feature type="coiled-coil region" evidence="10">
    <location>
        <begin position="281"/>
        <end position="395"/>
    </location>
</feature>
<evidence type="ECO:0000256" key="11">
    <source>
        <dbReference type="SAM" id="MobiDB-lite"/>
    </source>
</evidence>
<evidence type="ECO:0000256" key="1">
    <source>
        <dbReference type="ARBA" id="ARBA00003618"/>
    </source>
</evidence>
<evidence type="ECO:0000313" key="13">
    <source>
        <dbReference type="EMBL" id="TPW35812.1"/>
    </source>
</evidence>
<dbReference type="AlphaFoldDB" id="A0A506UR82"/>
<evidence type="ECO:0000259" key="12">
    <source>
        <dbReference type="SMART" id="SM00382"/>
    </source>
</evidence>
<dbReference type="InterPro" id="IPR004604">
    <property type="entry name" value="DNA_recomb/repair_RecN"/>
</dbReference>
<evidence type="ECO:0000256" key="10">
    <source>
        <dbReference type="SAM" id="Coils"/>
    </source>
</evidence>
<dbReference type="SMART" id="SM00382">
    <property type="entry name" value="AAA"/>
    <property type="match status" value="1"/>
</dbReference>
<keyword evidence="7 9" id="KW-0234">DNA repair</keyword>
<dbReference type="SUPFAM" id="SSF52540">
    <property type="entry name" value="P-loop containing nucleoside triphosphate hydrolases"/>
    <property type="match status" value="1"/>
</dbReference>
<dbReference type="InterPro" id="IPR003593">
    <property type="entry name" value="AAA+_ATPase"/>
</dbReference>
<feature type="compositionally biased region" description="Polar residues" evidence="11">
    <location>
        <begin position="578"/>
        <end position="587"/>
    </location>
</feature>
<reference evidence="13 14" key="1">
    <citation type="submission" date="2019-03" db="EMBL/GenBank/DDBJ databases">
        <title>The complete genome sequence of Neokomagataea sp. Jb2 NBRC113641.</title>
        <authorList>
            <person name="Chua K.-O."/>
            <person name="Chan K.-G."/>
            <person name="See-Too W.-S."/>
        </authorList>
    </citation>
    <scope>NUCLEOTIDE SEQUENCE [LARGE SCALE GENOMIC DNA]</scope>
    <source>
        <strain evidence="13 14">Jb2</strain>
    </source>
</reference>
<keyword evidence="6" id="KW-0067">ATP-binding</keyword>
<dbReference type="PANTHER" id="PTHR11059">
    <property type="entry name" value="DNA REPAIR PROTEIN RECN"/>
    <property type="match status" value="1"/>
</dbReference>
<evidence type="ECO:0000256" key="7">
    <source>
        <dbReference type="ARBA" id="ARBA00023204"/>
    </source>
</evidence>
<dbReference type="PANTHER" id="PTHR11059:SF0">
    <property type="entry name" value="DNA REPAIR PROTEIN RECN"/>
    <property type="match status" value="1"/>
</dbReference>
<dbReference type="GO" id="GO:0005524">
    <property type="term" value="F:ATP binding"/>
    <property type="evidence" value="ECO:0007669"/>
    <property type="project" value="UniProtKB-KW"/>
</dbReference>
<comment type="similarity">
    <text evidence="2 9">Belongs to the RecN family.</text>
</comment>
<evidence type="ECO:0000256" key="6">
    <source>
        <dbReference type="ARBA" id="ARBA00022840"/>
    </source>
</evidence>
<dbReference type="GO" id="GO:0006310">
    <property type="term" value="P:DNA recombination"/>
    <property type="evidence" value="ECO:0007669"/>
    <property type="project" value="InterPro"/>
</dbReference>
<feature type="domain" description="AAA+ ATPase" evidence="12">
    <location>
        <begin position="21"/>
        <end position="529"/>
    </location>
</feature>
<dbReference type="PIRSF" id="PIRSF003128">
    <property type="entry name" value="RecN"/>
    <property type="match status" value="1"/>
</dbReference>
<protein>
    <recommendedName>
        <fullName evidence="3 9">DNA repair protein RecN</fullName>
    </recommendedName>
    <alternativeName>
        <fullName evidence="8 9">Recombination protein N</fullName>
    </alternativeName>
</protein>
<evidence type="ECO:0000256" key="4">
    <source>
        <dbReference type="ARBA" id="ARBA00022741"/>
    </source>
</evidence>
<comment type="function">
    <text evidence="1 9">May be involved in recombinational repair of damaged DNA.</text>
</comment>
<name>A0A506UR82_9PROT</name>
<dbReference type="InterPro" id="IPR027417">
    <property type="entry name" value="P-loop_NTPase"/>
</dbReference>
<dbReference type="GO" id="GO:0009432">
    <property type="term" value="P:SOS response"/>
    <property type="evidence" value="ECO:0007669"/>
    <property type="project" value="TreeGrafter"/>
</dbReference>
<dbReference type="Pfam" id="PF02463">
    <property type="entry name" value="SMC_N"/>
    <property type="match status" value="1"/>
</dbReference>
<dbReference type="RefSeq" id="WP_165600246.1">
    <property type="nucleotide sequence ID" value="NZ_SORZ01000001.1"/>
</dbReference>
<dbReference type="EMBL" id="SORZ01000001">
    <property type="protein sequence ID" value="TPW35812.1"/>
    <property type="molecule type" value="Genomic_DNA"/>
</dbReference>
<dbReference type="GO" id="GO:0043590">
    <property type="term" value="C:bacterial nucleoid"/>
    <property type="evidence" value="ECO:0007669"/>
    <property type="project" value="TreeGrafter"/>
</dbReference>
<gene>
    <name evidence="13" type="primary">recN</name>
    <name evidence="13" type="ORF">E3202_02445</name>
</gene>
<organism evidence="13 14">
    <name type="scientific">Oecophyllibacter saccharovorans</name>
    <dbReference type="NCBI Taxonomy" id="2558360"/>
    <lineage>
        <taxon>Bacteria</taxon>
        <taxon>Pseudomonadati</taxon>
        <taxon>Pseudomonadota</taxon>
        <taxon>Alphaproteobacteria</taxon>
        <taxon>Acetobacterales</taxon>
        <taxon>Acetobacteraceae</taxon>
        <taxon>Oecophyllibacter</taxon>
    </lineage>
</organism>
<feature type="region of interest" description="Disordered" evidence="11">
    <location>
        <begin position="565"/>
        <end position="587"/>
    </location>
</feature>
<dbReference type="FunFam" id="3.40.50.300:FF:000356">
    <property type="entry name" value="DNA repair protein RecN"/>
    <property type="match status" value="1"/>
</dbReference>
<dbReference type="Gene3D" id="3.40.50.300">
    <property type="entry name" value="P-loop containing nucleotide triphosphate hydrolases"/>
    <property type="match status" value="2"/>
</dbReference>
<evidence type="ECO:0000256" key="2">
    <source>
        <dbReference type="ARBA" id="ARBA00009441"/>
    </source>
</evidence>
<keyword evidence="5 9" id="KW-0227">DNA damage</keyword>
<sequence>MLTHLSIHDVVLIEKLDLPFHPGLTVLTGETGAGKSILLDSLGLALGERTAAGIIRTGAEKSSVTAVFELPPDHAVHDVLRQLDIQPPEPGEPLVLRRLVTRDGRSRAYICDQPVGVTVLRQVGARLVEIQGQHEQMGLMDASTHLELLDTFGTPLALRHKTGQAWDDWHAARAALDQARKRMQAAAREEDWLRQTVEDLEKLAPLEGEEEELAAQRVQLQQDERRGEAVAAAMAELNPRDRRSATPANALRAASRALARLMPTPLTSEGQEETQPHQSQAHEALDALEKAEEALAEAETLLSRLAADTGTDARLLEETEERLFALRAEARKHNVTVNALPAYLADLRDQLNQLETGAEALTRLETEARVARQAFEKAAGELSAARQKAARALEKAVEGELRPLKLERARFIVQLAALPPESWNRQGQEQASFLIAANPGQPPGPLGKVASGGELSRLLLALKVVLAGRTSLTTLIFDEVDSGVGGATASAIGERLHRVAQGIQVLAITHSPQVAARGDQQLRIAKKISNGQTQTYAHALDRTERREELARMLAGDTVTEAARAAADSLLHPQAAPLTESQPSGSAP</sequence>
<keyword evidence="14" id="KW-1185">Reference proteome</keyword>
<evidence type="ECO:0000256" key="8">
    <source>
        <dbReference type="ARBA" id="ARBA00033408"/>
    </source>
</evidence>
<keyword evidence="10" id="KW-0175">Coiled coil</keyword>
<proteinExistence type="inferred from homology"/>
<dbReference type="CDD" id="cd03241">
    <property type="entry name" value="ABC_RecN"/>
    <property type="match status" value="2"/>
</dbReference>
<dbReference type="NCBIfam" id="TIGR00634">
    <property type="entry name" value="recN"/>
    <property type="match status" value="1"/>
</dbReference>
<comment type="caution">
    <text evidence="13">The sequence shown here is derived from an EMBL/GenBank/DDBJ whole genome shotgun (WGS) entry which is preliminary data.</text>
</comment>
<evidence type="ECO:0000256" key="3">
    <source>
        <dbReference type="ARBA" id="ARBA00021315"/>
    </source>
</evidence>
<accession>A0A506UR82</accession>
<feature type="coiled-coil region" evidence="10">
    <location>
        <begin position="176"/>
        <end position="226"/>
    </location>
</feature>
<evidence type="ECO:0000256" key="5">
    <source>
        <dbReference type="ARBA" id="ARBA00022763"/>
    </source>
</evidence>